<dbReference type="InterPro" id="IPR001989">
    <property type="entry name" value="Radical_activat_CS"/>
</dbReference>
<dbReference type="GO" id="GO:0016491">
    <property type="term" value="F:oxidoreductase activity"/>
    <property type="evidence" value="ECO:0007669"/>
    <property type="project" value="UniProtKB-KW"/>
</dbReference>
<name>A0A9D2N497_9FIRM</name>
<evidence type="ECO:0000256" key="2">
    <source>
        <dbReference type="ARBA" id="ARBA00022485"/>
    </source>
</evidence>
<dbReference type="PANTHER" id="PTHR43075:SF1">
    <property type="entry name" value="FORMATE LYASE ACTIVATING ENZYME, PUTATIVE (AFU_ORTHOLOGUE AFUA_2G15630)-RELATED"/>
    <property type="match status" value="1"/>
</dbReference>
<evidence type="ECO:0000256" key="3">
    <source>
        <dbReference type="ARBA" id="ARBA00022691"/>
    </source>
</evidence>
<feature type="binding site" evidence="8">
    <location>
        <position position="69"/>
    </location>
    <ligand>
        <name>[4Fe-4S] cluster</name>
        <dbReference type="ChEBI" id="CHEBI:49883"/>
        <note>4Fe-4S-S-AdoMet</note>
    </ligand>
</feature>
<comment type="cofactor">
    <cofactor evidence="8">
        <name>[4Fe-4S] cluster</name>
        <dbReference type="ChEBI" id="CHEBI:49883"/>
    </cofactor>
    <text evidence="8">Binds 1 [4Fe-4S] cluster. The cluster is coordinated with 3 cysteines and an exchangeable S-adenosyl-L-methionine.</text>
</comment>
<dbReference type="PROSITE" id="PS01087">
    <property type="entry name" value="RADICAL_ACTIVATING"/>
    <property type="match status" value="1"/>
</dbReference>
<dbReference type="InterPro" id="IPR040085">
    <property type="entry name" value="MJ0674-like"/>
</dbReference>
<reference evidence="10" key="1">
    <citation type="journal article" date="2021" name="PeerJ">
        <title>Extensive microbial diversity within the chicken gut microbiome revealed by metagenomics and culture.</title>
        <authorList>
            <person name="Gilroy R."/>
            <person name="Ravi A."/>
            <person name="Getino M."/>
            <person name="Pursley I."/>
            <person name="Horton D.L."/>
            <person name="Alikhan N.F."/>
            <person name="Baker D."/>
            <person name="Gharbi K."/>
            <person name="Hall N."/>
            <person name="Watson M."/>
            <person name="Adriaenssens E.M."/>
            <person name="Foster-Nyarko E."/>
            <person name="Jarju S."/>
            <person name="Secka A."/>
            <person name="Antonio M."/>
            <person name="Oren A."/>
            <person name="Chaudhuri R.R."/>
            <person name="La Ragione R."/>
            <person name="Hildebrand F."/>
            <person name="Pallen M.J."/>
        </authorList>
    </citation>
    <scope>NUCLEOTIDE SEQUENCE</scope>
    <source>
        <strain evidence="10">ChiSxjej6B18-287</strain>
    </source>
</reference>
<evidence type="ECO:0000256" key="4">
    <source>
        <dbReference type="ARBA" id="ARBA00022723"/>
    </source>
</evidence>
<dbReference type="Pfam" id="PF04055">
    <property type="entry name" value="Radical_SAM"/>
    <property type="match status" value="1"/>
</dbReference>
<accession>A0A9D2N497</accession>
<dbReference type="InterPro" id="IPR013785">
    <property type="entry name" value="Aldolase_TIM"/>
</dbReference>
<comment type="caution">
    <text evidence="10">The sequence shown here is derived from an EMBL/GenBank/DDBJ whole genome shotgun (WGS) entry which is preliminary data.</text>
</comment>
<evidence type="ECO:0000313" key="10">
    <source>
        <dbReference type="EMBL" id="HJC10566.1"/>
    </source>
</evidence>
<keyword evidence="4 8" id="KW-0479">Metal-binding</keyword>
<dbReference type="GO" id="GO:0046872">
    <property type="term" value="F:metal ion binding"/>
    <property type="evidence" value="ECO:0007669"/>
    <property type="project" value="UniProtKB-KW"/>
</dbReference>
<dbReference type="InterPro" id="IPR058240">
    <property type="entry name" value="rSAM_sf"/>
</dbReference>
<sequence length="303" mass="33994">MQENSLFDMTACRLCPRNCGIDREKMTGFCKETSRIRCARAALHHWEEPCISGTKGSGTVFFSGCSLKCCYCQNYQISQEGTGKELTVQKLADIFLSLQEQGAHNINLVTAGHFLPGVLAALDIARPRLSIPVVYNCGGYEKPEIIHLLKDYVDIYLPDLKYFDPGLSARYSKASDYFSIASQAITAMIAQTGNPVFDEQGLMKRGVIIRHMVLPGCRKDSSAILHWLKDSLPEGSFLLSLLSQYTPFYKSSEYPEINRRLTTYEYDKVLEEAISLGLTQGFMQEKSSAKEEYTPPFDLEGLE</sequence>
<feature type="binding site" evidence="8">
    <location>
        <position position="72"/>
    </location>
    <ligand>
        <name>[4Fe-4S] cluster</name>
        <dbReference type="ChEBI" id="CHEBI:49883"/>
        <note>4Fe-4S-S-AdoMet</note>
    </ligand>
</feature>
<gene>
    <name evidence="10" type="ORF">H9935_07075</name>
</gene>
<evidence type="ECO:0000259" key="9">
    <source>
        <dbReference type="Pfam" id="PF04055"/>
    </source>
</evidence>
<evidence type="ECO:0000256" key="5">
    <source>
        <dbReference type="ARBA" id="ARBA00023002"/>
    </source>
</evidence>
<dbReference type="AlphaFoldDB" id="A0A9D2N497"/>
<dbReference type="Gene3D" id="3.20.20.70">
    <property type="entry name" value="Aldolase class I"/>
    <property type="match status" value="1"/>
</dbReference>
<keyword evidence="6 8" id="KW-0408">Iron</keyword>
<organism evidence="10 11">
    <name type="scientific">Candidatus Blautia merdigallinarum</name>
    <dbReference type="NCBI Taxonomy" id="2838495"/>
    <lineage>
        <taxon>Bacteria</taxon>
        <taxon>Bacillati</taxon>
        <taxon>Bacillota</taxon>
        <taxon>Clostridia</taxon>
        <taxon>Lachnospirales</taxon>
        <taxon>Lachnospiraceae</taxon>
        <taxon>Blautia</taxon>
    </lineage>
</organism>
<proteinExistence type="inferred from homology"/>
<evidence type="ECO:0000313" key="11">
    <source>
        <dbReference type="Proteomes" id="UP000823893"/>
    </source>
</evidence>
<dbReference type="CDD" id="cd01335">
    <property type="entry name" value="Radical_SAM"/>
    <property type="match status" value="1"/>
</dbReference>
<dbReference type="PANTHER" id="PTHR43075">
    <property type="entry name" value="FORMATE LYASE ACTIVATING ENZYME, PUTATIVE (AFU_ORTHOLOGUE AFUA_2G15630)-RELATED"/>
    <property type="match status" value="1"/>
</dbReference>
<keyword evidence="7 8" id="KW-0411">Iron-sulfur</keyword>
<keyword evidence="3 8" id="KW-0949">S-adenosyl-L-methionine</keyword>
<dbReference type="PIRSF" id="PIRSF004869">
    <property type="entry name" value="PflX_prd"/>
    <property type="match status" value="1"/>
</dbReference>
<dbReference type="InterPro" id="IPR016431">
    <property type="entry name" value="Pyrv-formate_lyase-activ_prd"/>
</dbReference>
<evidence type="ECO:0000256" key="7">
    <source>
        <dbReference type="ARBA" id="ARBA00023014"/>
    </source>
</evidence>
<evidence type="ECO:0000256" key="6">
    <source>
        <dbReference type="ARBA" id="ARBA00023004"/>
    </source>
</evidence>
<dbReference type="SFLD" id="SFLDS00029">
    <property type="entry name" value="Radical_SAM"/>
    <property type="match status" value="1"/>
</dbReference>
<dbReference type="SFLD" id="SFLDG01099">
    <property type="entry name" value="Uncharacterised_Radical_SAM_Su"/>
    <property type="match status" value="1"/>
</dbReference>
<dbReference type="GO" id="GO:0051539">
    <property type="term" value="F:4 iron, 4 sulfur cluster binding"/>
    <property type="evidence" value="ECO:0007669"/>
    <property type="project" value="UniProtKB-KW"/>
</dbReference>
<dbReference type="EMBL" id="DWWV01000092">
    <property type="protein sequence ID" value="HJC10566.1"/>
    <property type="molecule type" value="Genomic_DNA"/>
</dbReference>
<evidence type="ECO:0000256" key="1">
    <source>
        <dbReference type="ARBA" id="ARBA00009777"/>
    </source>
</evidence>
<comment type="similarity">
    <text evidence="1">Belongs to the organic radical-activating enzymes family.</text>
</comment>
<dbReference type="SUPFAM" id="SSF102114">
    <property type="entry name" value="Radical SAM enzymes"/>
    <property type="match status" value="1"/>
</dbReference>
<feature type="domain" description="Radical SAM core" evidence="9">
    <location>
        <begin position="60"/>
        <end position="167"/>
    </location>
</feature>
<feature type="binding site" evidence="8">
    <location>
        <position position="65"/>
    </location>
    <ligand>
        <name>[4Fe-4S] cluster</name>
        <dbReference type="ChEBI" id="CHEBI:49883"/>
        <note>4Fe-4S-S-AdoMet</note>
    </ligand>
</feature>
<keyword evidence="5" id="KW-0560">Oxidoreductase</keyword>
<dbReference type="Proteomes" id="UP000823893">
    <property type="component" value="Unassembled WGS sequence"/>
</dbReference>
<reference evidence="10" key="2">
    <citation type="submission" date="2021-04" db="EMBL/GenBank/DDBJ databases">
        <authorList>
            <person name="Gilroy R."/>
        </authorList>
    </citation>
    <scope>NUCLEOTIDE SEQUENCE</scope>
    <source>
        <strain evidence="10">ChiSxjej6B18-287</strain>
    </source>
</reference>
<protein>
    <submittedName>
        <fullName evidence="10">Radical SAM protein</fullName>
    </submittedName>
</protein>
<evidence type="ECO:0000256" key="8">
    <source>
        <dbReference type="PIRSR" id="PIRSR004869-50"/>
    </source>
</evidence>
<dbReference type="InterPro" id="IPR007197">
    <property type="entry name" value="rSAM"/>
</dbReference>
<keyword evidence="2" id="KW-0004">4Fe-4S</keyword>